<keyword evidence="1" id="KW-0472">Membrane</keyword>
<feature type="transmembrane region" description="Helical" evidence="1">
    <location>
        <begin position="186"/>
        <end position="203"/>
    </location>
</feature>
<dbReference type="InterPro" id="IPR023393">
    <property type="entry name" value="START-like_dom_sf"/>
</dbReference>
<keyword evidence="1" id="KW-1133">Transmembrane helix</keyword>
<evidence type="ECO:0000313" key="2">
    <source>
        <dbReference type="EMBL" id="WIY01218.1"/>
    </source>
</evidence>
<gene>
    <name evidence="2" type="ORF">QRX60_45505</name>
</gene>
<dbReference type="SUPFAM" id="SSF55961">
    <property type="entry name" value="Bet v1-like"/>
    <property type="match status" value="1"/>
</dbReference>
<sequence length="239" mass="24645">MELSNTFTVNLPVDDAWKVLTDLPRVAPCLPGASLQGVEDDVYRGSVKIKVGPVSAQYRGTARFAEKDDKAHRAVVRAEGKDAGGQGNAAATVTMSLAGQGSGTKVDVRTQLDLSGRVAQFGRGVISDVTNKLIGQFVQRLEAEFAPGAASTDGPPAARSVPSGDDSEVEALDVFSSMGGLIAKRALPVVGGLVALLAGILLLRNRGGRPGPAPAGPPVVLNLSFPVLAGRANPEETVR</sequence>
<dbReference type="Proteomes" id="UP001239397">
    <property type="component" value="Chromosome"/>
</dbReference>
<keyword evidence="3" id="KW-1185">Reference proteome</keyword>
<proteinExistence type="predicted"/>
<dbReference type="PANTHER" id="PTHR38588">
    <property type="entry name" value="BLL0334 PROTEIN"/>
    <property type="match status" value="1"/>
</dbReference>
<dbReference type="Pfam" id="PF06240">
    <property type="entry name" value="COXG"/>
    <property type="match status" value="1"/>
</dbReference>
<dbReference type="InterPro" id="IPR010419">
    <property type="entry name" value="CO_DH_gsu"/>
</dbReference>
<keyword evidence="1" id="KW-0812">Transmembrane</keyword>
<reference evidence="2 3" key="1">
    <citation type="submission" date="2023-06" db="EMBL/GenBank/DDBJ databases">
        <authorList>
            <person name="Oyuntsetseg B."/>
            <person name="Kim S.B."/>
        </authorList>
    </citation>
    <scope>NUCLEOTIDE SEQUENCE [LARGE SCALE GENOMIC DNA]</scope>
    <source>
        <strain evidence="2 3">4-36</strain>
    </source>
</reference>
<protein>
    <submittedName>
        <fullName evidence="2">SRPBCC family protein</fullName>
    </submittedName>
</protein>
<evidence type="ECO:0000256" key="1">
    <source>
        <dbReference type="SAM" id="Phobius"/>
    </source>
</evidence>
<dbReference type="AlphaFoldDB" id="A0A9Y2NIX5"/>
<dbReference type="EMBL" id="CP127295">
    <property type="protein sequence ID" value="WIY01218.1"/>
    <property type="molecule type" value="Genomic_DNA"/>
</dbReference>
<accession>A0A9Y2NIX5</accession>
<name>A0A9Y2NIX5_9PSEU</name>
<dbReference type="KEGG" id="amog:QRX60_45505"/>
<dbReference type="Gene3D" id="3.30.530.20">
    <property type="match status" value="1"/>
</dbReference>
<dbReference type="CDD" id="cd07823">
    <property type="entry name" value="SRPBCC_5"/>
    <property type="match status" value="1"/>
</dbReference>
<dbReference type="RefSeq" id="WP_285997676.1">
    <property type="nucleotide sequence ID" value="NZ_CP127295.1"/>
</dbReference>
<dbReference type="PANTHER" id="PTHR38588:SF1">
    <property type="entry name" value="BLL0334 PROTEIN"/>
    <property type="match status" value="1"/>
</dbReference>
<organism evidence="2 3">
    <name type="scientific">Amycolatopsis mongoliensis</name>
    <dbReference type="NCBI Taxonomy" id="715475"/>
    <lineage>
        <taxon>Bacteria</taxon>
        <taxon>Bacillati</taxon>
        <taxon>Actinomycetota</taxon>
        <taxon>Actinomycetes</taxon>
        <taxon>Pseudonocardiales</taxon>
        <taxon>Pseudonocardiaceae</taxon>
        <taxon>Amycolatopsis</taxon>
    </lineage>
</organism>
<evidence type="ECO:0000313" key="3">
    <source>
        <dbReference type="Proteomes" id="UP001239397"/>
    </source>
</evidence>